<sequence length="178" mass="18716">MSLQGLSAEDMSLEAYVSAAGLDTQCERVCSCLRDDMGVETAADLDFLVHDPYGRAALQDTPLKTLWLLRIFAAAGVGPVPPSYAPGTDAAVSTLGLSGVDASTAPRPDPVSLSIKRGDITRERVCAVVNTVNGRYAILCSDPIHSHTHIFSLSLSFSPPSPICLPLPICLPSIPSVP</sequence>
<proteinExistence type="predicted"/>
<dbReference type="AlphaFoldDB" id="A0A391NVF4"/>
<gene>
    <name evidence="1" type="ORF">KIPB_008248</name>
</gene>
<comment type="caution">
    <text evidence="1">The sequence shown here is derived from an EMBL/GenBank/DDBJ whole genome shotgun (WGS) entry which is preliminary data.</text>
</comment>
<dbReference type="EMBL" id="BDIP01002509">
    <property type="protein sequence ID" value="GCA63168.1"/>
    <property type="molecule type" value="Genomic_DNA"/>
</dbReference>
<accession>A0A391NVF4</accession>
<keyword evidence="2" id="KW-1185">Reference proteome</keyword>
<dbReference type="Proteomes" id="UP000265618">
    <property type="component" value="Unassembled WGS sequence"/>
</dbReference>
<evidence type="ECO:0000313" key="1">
    <source>
        <dbReference type="EMBL" id="GCA63168.1"/>
    </source>
</evidence>
<organism evidence="1 2">
    <name type="scientific">Kipferlia bialata</name>
    <dbReference type="NCBI Taxonomy" id="797122"/>
    <lineage>
        <taxon>Eukaryota</taxon>
        <taxon>Metamonada</taxon>
        <taxon>Carpediemonas-like organisms</taxon>
        <taxon>Kipferlia</taxon>
    </lineage>
</organism>
<protein>
    <submittedName>
        <fullName evidence="1">Uncharacterized protein</fullName>
    </submittedName>
</protein>
<evidence type="ECO:0000313" key="2">
    <source>
        <dbReference type="Proteomes" id="UP000265618"/>
    </source>
</evidence>
<reference evidence="1 2" key="1">
    <citation type="journal article" date="2018" name="PLoS ONE">
        <title>The draft genome of Kipferlia bialata reveals reductive genome evolution in fornicate parasites.</title>
        <authorList>
            <person name="Tanifuji G."/>
            <person name="Takabayashi S."/>
            <person name="Kume K."/>
            <person name="Takagi M."/>
            <person name="Nakayama T."/>
            <person name="Kamikawa R."/>
            <person name="Inagaki Y."/>
            <person name="Hashimoto T."/>
        </authorList>
    </citation>
    <scope>NUCLEOTIDE SEQUENCE [LARGE SCALE GENOMIC DNA]</scope>
    <source>
        <strain evidence="1">NY0173</strain>
    </source>
</reference>
<name>A0A391NVF4_9EUKA</name>